<feature type="transmembrane region" description="Helical" evidence="1">
    <location>
        <begin position="261"/>
        <end position="278"/>
    </location>
</feature>
<accession>A0ABT3A6V6</accession>
<feature type="domain" description="Heparan-alpha-glucosaminide N-acetyltransferase catalytic" evidence="2">
    <location>
        <begin position="9"/>
        <end position="217"/>
    </location>
</feature>
<feature type="transmembrane region" description="Helical" evidence="1">
    <location>
        <begin position="81"/>
        <end position="105"/>
    </location>
</feature>
<gene>
    <name evidence="3" type="ORF">OE749_06885</name>
</gene>
<comment type="caution">
    <text evidence="3">The sequence shown here is derived from an EMBL/GenBank/DDBJ whole genome shotgun (WGS) entry which is preliminary data.</text>
</comment>
<dbReference type="EMBL" id="JAOWKX010000003">
    <property type="protein sequence ID" value="MCV2884415.1"/>
    <property type="molecule type" value="Genomic_DNA"/>
</dbReference>
<feature type="transmembrane region" description="Helical" evidence="1">
    <location>
        <begin position="299"/>
        <end position="321"/>
    </location>
</feature>
<feature type="transmembrane region" description="Helical" evidence="1">
    <location>
        <begin position="12"/>
        <end position="34"/>
    </location>
</feature>
<feature type="transmembrane region" description="Helical" evidence="1">
    <location>
        <begin position="125"/>
        <end position="149"/>
    </location>
</feature>
<name>A0ABT3A6V6_9ALTE</name>
<organism evidence="3 4">
    <name type="scientific">Fluctibacter corallii</name>
    <dbReference type="NCBI Taxonomy" id="2984329"/>
    <lineage>
        <taxon>Bacteria</taxon>
        <taxon>Pseudomonadati</taxon>
        <taxon>Pseudomonadota</taxon>
        <taxon>Gammaproteobacteria</taxon>
        <taxon>Alteromonadales</taxon>
        <taxon>Alteromonadaceae</taxon>
        <taxon>Fluctibacter</taxon>
    </lineage>
</organism>
<keyword evidence="1" id="KW-1133">Transmembrane helix</keyword>
<reference evidence="3 4" key="1">
    <citation type="submission" date="2022-10" db="EMBL/GenBank/DDBJ databases">
        <title>Aestuariibacter sp. AA17 isolated from Montipora capitata coral fragment.</title>
        <authorList>
            <person name="Emsley S.A."/>
            <person name="Pfannmuller K.M."/>
            <person name="Loughran R.M."/>
            <person name="Shlafstein M."/>
            <person name="Papke E."/>
            <person name="Saw J.H."/>
            <person name="Ushijima B."/>
            <person name="Videau P."/>
        </authorList>
    </citation>
    <scope>NUCLEOTIDE SEQUENCE [LARGE SCALE GENOMIC DNA]</scope>
    <source>
        <strain evidence="3 4">AA17</strain>
    </source>
</reference>
<sequence>MTSQTQTNRLHTIDFARGISVLIMIAVHTLWMYGSKETQSESMLGHTIHLLGKGTAAFLVAMGIALFLTPNNTPKLLVKRGFILLALGYGMNILKFILPISAFGTMPETFIQAYGWQSPLTVNQLTYLISTGDILQLAGISLILIAPIISLSLPSWMYLMLVGISASLSYVGPLISSQPYIAKLFFSQDYQIYFAVFPWISAIFAGMFLGKIFVESQLDQSVLFNACLVSGLGFLALSAPLLLSDFSMHFNNFFHLKSGGVLYLIGLNFVALWGIKKLERFWLNTRIYGFIQYCSKHVTSLYVTQWVLICWGMGIVGFSTLSPTHTLAAMPIVAGTVFATHTLYVKVSNKLKKRQPNYTNQVA</sequence>
<proteinExistence type="predicted"/>
<evidence type="ECO:0000313" key="3">
    <source>
        <dbReference type="EMBL" id="MCV2884415.1"/>
    </source>
</evidence>
<evidence type="ECO:0000256" key="1">
    <source>
        <dbReference type="SAM" id="Phobius"/>
    </source>
</evidence>
<feature type="transmembrane region" description="Helical" evidence="1">
    <location>
        <begin position="46"/>
        <end position="69"/>
    </location>
</feature>
<keyword evidence="1" id="KW-0812">Transmembrane</keyword>
<dbReference type="Pfam" id="PF07786">
    <property type="entry name" value="HGSNAT_cat"/>
    <property type="match status" value="1"/>
</dbReference>
<feature type="transmembrane region" description="Helical" evidence="1">
    <location>
        <begin position="222"/>
        <end position="241"/>
    </location>
</feature>
<evidence type="ECO:0000313" key="4">
    <source>
        <dbReference type="Proteomes" id="UP001652504"/>
    </source>
</evidence>
<dbReference type="RefSeq" id="WP_263711666.1">
    <property type="nucleotide sequence ID" value="NZ_JAOWKX010000003.1"/>
</dbReference>
<feature type="transmembrane region" description="Helical" evidence="1">
    <location>
        <begin position="327"/>
        <end position="345"/>
    </location>
</feature>
<dbReference type="InterPro" id="IPR012429">
    <property type="entry name" value="HGSNAT_cat"/>
</dbReference>
<protein>
    <submittedName>
        <fullName evidence="3">DUF1624 domain-containing protein</fullName>
    </submittedName>
</protein>
<keyword evidence="4" id="KW-1185">Reference proteome</keyword>
<feature type="transmembrane region" description="Helical" evidence="1">
    <location>
        <begin position="190"/>
        <end position="210"/>
    </location>
</feature>
<feature type="transmembrane region" description="Helical" evidence="1">
    <location>
        <begin position="156"/>
        <end position="175"/>
    </location>
</feature>
<evidence type="ECO:0000259" key="2">
    <source>
        <dbReference type="Pfam" id="PF07786"/>
    </source>
</evidence>
<keyword evidence="1" id="KW-0472">Membrane</keyword>
<dbReference type="Proteomes" id="UP001652504">
    <property type="component" value="Unassembled WGS sequence"/>
</dbReference>